<organism evidence="8 9">
    <name type="scientific">Micrococcus aloeverae</name>
    <dbReference type="NCBI Taxonomy" id="1391911"/>
    <lineage>
        <taxon>Bacteria</taxon>
        <taxon>Bacillati</taxon>
        <taxon>Actinomycetota</taxon>
        <taxon>Actinomycetes</taxon>
        <taxon>Micrococcales</taxon>
        <taxon>Micrococcaceae</taxon>
        <taxon>Micrococcus</taxon>
    </lineage>
</organism>
<dbReference type="SUPFAM" id="SSF53756">
    <property type="entry name" value="UDP-Glycosyltransferase/glycogen phosphorylase"/>
    <property type="match status" value="2"/>
</dbReference>
<feature type="transmembrane region" description="Helical" evidence="4">
    <location>
        <begin position="289"/>
        <end position="306"/>
    </location>
</feature>
<feature type="transmembrane region" description="Helical" evidence="4">
    <location>
        <begin position="37"/>
        <end position="56"/>
    </location>
</feature>
<sequence>MIQLFLRFSRRQQLVMGLFILLAVVGSVLAFLVDHAILIVALFWMLCAAVFVMLMYHRRLNAKITRTARAARMGSSAVAGRGGTRPVTGRRISTQESLDSLQSAFARRRTVAAGLPLARKLIQERGDLSGAREVLDQLRGKSGLTHSEENFVRRVDSLNRLLEADYPLPARHRTCNYLPVRGRVLYAVGMSPVSVTNGYTSRTKGVAAGLVAQGLDVVVAPLPGKPWDKKSVVPGRRVPVEQRRDVSEIDGVRHVHNPGLPAWEGDLDVFFQVAADAYVREAMIEKPEFILAASNYLSALPALIAARRLGVPFVYEMRGFWEVSAASVRPGWEQSDQYRLDRRYEDLVAREADRVVVITDEMREDLAARGIDADKVTVAPNCVDPEVFAPLGKDHALLRGLGFTDTEAPVVGFAGSVTDYEGLDLVTDALATLKAEGVRFNFLIIGGGAYLDTLKARIATRGLDPETRFVTNVPNADMPAYLSSIDVFPLARKSLPVTELVSPLKPLEAMAVGGAVVLSDVSPHKVFCGPDGDTAVSFQKDDLASLVERLRETLAAPDAARAMGVRARRWVKENRRWPVTGERIAASLMALAEEFRASLDDAERPLTDYTVAFIGDEFTTDTFVPELTALRVRPEDWRETFEDHRVDALFIESAWRGNDSAWTGIIGYYDDETHAPVVELIAHCRLHEIPVMFWNKEDPVHFNRFKRTAALCDYVFTTDARTIVDYNALPDNQITTVASAPFAAQPLLHNPLPSTRAQDEAIAYGGTYYGDKYATRKQGLDFLFYESAPHGLAIYERVHNDPNSPYRLPDRFRRYARGSLSYPEMCQAYKAHPIHLNGNSVVDSPSMFSRRVVEITASGSTVLSSAGRGVDETLAGTVPTVTTPDEAAAYLEGWKSSEQRRHAGLWEAFRHVYETHTCAHRLVYMMRVAGFRVRSPQAAPIAVECAAADVPLFEAQTMRPALYLVTDTTEGVDAASPVVLAAPPERAAKLQEAGIRNVVIHREGAPALDEHLVEDFSLALHFGPWKAVGTRTVEWSPGDAHVRIAALTADIDEGTVLVDADVYAGSVLGERPALADDEVFAWQHVVEHVGKVTYTDSTAVPIDTAVVHEEADPLPPVASGEAGPPVGETQTVPLNVLVAGHDLKFLPQIMAQLEAAGHRVIVDQWDGHDIHDEERSLRLLAEADVIFCEWALGNVKWYSHHKQDDQRLVVRLHAQELRTRYLKDADLSAVDTFVFVSPVGMRRAQLLFGVPVDRSVVIGNTFDFERFAAPRNAPDPHALGLVGSVPHSKRLDLALDVTELLASHDPTYRLDVMGKEYHEYAWLMKRTAERSYFEAQYLRIESSAVLREAVRFGGHSYDIAEWYRAKPGIILSTSDHEGTHQAIAEGGAAGCVPVIFPWAGAEAVYDDRWVVEGVRDAADRIRRYSSDPALFLEESERAQAFMRERFSPEEIGAQILAVVEGRR</sequence>
<dbReference type="CDD" id="cd03794">
    <property type="entry name" value="GT4_WbuB-like"/>
    <property type="match status" value="1"/>
</dbReference>
<reference evidence="8 9" key="1">
    <citation type="submission" date="2020-08" db="EMBL/GenBank/DDBJ databases">
        <title>The Agave Microbiome: Exploring the role of microbial communities in plant adaptations to desert environments.</title>
        <authorList>
            <person name="Partida-Martinez L.P."/>
        </authorList>
    </citation>
    <scope>NUCLEOTIDE SEQUENCE [LARGE SCALE GENOMIC DNA]</scope>
    <source>
        <strain evidence="8 9">RAT4</strain>
    </source>
</reference>
<keyword evidence="2" id="KW-0328">Glycosyltransferase</keyword>
<dbReference type="Pfam" id="PF13524">
    <property type="entry name" value="Glyco_trans_1_2"/>
    <property type="match status" value="1"/>
</dbReference>
<dbReference type="InterPro" id="IPR028098">
    <property type="entry name" value="Glyco_trans_4-like_N"/>
</dbReference>
<evidence type="ECO:0000259" key="6">
    <source>
        <dbReference type="Pfam" id="PF13524"/>
    </source>
</evidence>
<feature type="transmembrane region" description="Helical" evidence="4">
    <location>
        <begin position="12"/>
        <end position="31"/>
    </location>
</feature>
<dbReference type="Gene3D" id="3.40.50.2000">
    <property type="entry name" value="Glycogen Phosphorylase B"/>
    <property type="match status" value="3"/>
</dbReference>
<dbReference type="PANTHER" id="PTHR45947:SF3">
    <property type="entry name" value="SULFOQUINOVOSYL TRANSFERASE SQD2"/>
    <property type="match status" value="1"/>
</dbReference>
<keyword evidence="4" id="KW-1133">Transmembrane helix</keyword>
<protein>
    <recommendedName>
        <fullName evidence="1">D-inositol 3-phosphate glycosyltransferase</fullName>
    </recommendedName>
</protein>
<feature type="domain" description="Glycosyltransferase subfamily 4-like N-terminal" evidence="7">
    <location>
        <begin position="198"/>
        <end position="381"/>
    </location>
</feature>
<evidence type="ECO:0000256" key="4">
    <source>
        <dbReference type="SAM" id="Phobius"/>
    </source>
</evidence>
<dbReference type="InterPro" id="IPR050194">
    <property type="entry name" value="Glycosyltransferase_grp1"/>
</dbReference>
<proteinExistence type="predicted"/>
<feature type="domain" description="Glycosyl transferase family 1" evidence="5">
    <location>
        <begin position="405"/>
        <end position="570"/>
    </location>
</feature>
<evidence type="ECO:0000259" key="5">
    <source>
        <dbReference type="Pfam" id="PF00534"/>
    </source>
</evidence>
<keyword evidence="4" id="KW-0472">Membrane</keyword>
<dbReference type="RefSeq" id="WP_181743475.1">
    <property type="nucleotide sequence ID" value="NZ_JACJIO010000003.1"/>
</dbReference>
<accession>A0ABR6DWH6</accession>
<dbReference type="InterPro" id="IPR055259">
    <property type="entry name" value="YkvP/CgeB_Glyco_trans-like"/>
</dbReference>
<keyword evidence="9" id="KW-1185">Reference proteome</keyword>
<evidence type="ECO:0000313" key="8">
    <source>
        <dbReference type="EMBL" id="MBA9080666.1"/>
    </source>
</evidence>
<evidence type="ECO:0000313" key="9">
    <source>
        <dbReference type="Proteomes" id="UP000582085"/>
    </source>
</evidence>
<dbReference type="Pfam" id="PF13579">
    <property type="entry name" value="Glyco_trans_4_4"/>
    <property type="match status" value="1"/>
</dbReference>
<evidence type="ECO:0000256" key="1">
    <source>
        <dbReference type="ARBA" id="ARBA00021292"/>
    </source>
</evidence>
<dbReference type="PANTHER" id="PTHR45947">
    <property type="entry name" value="SULFOQUINOVOSYL TRANSFERASE SQD2"/>
    <property type="match status" value="1"/>
</dbReference>
<keyword evidence="4" id="KW-0812">Transmembrane</keyword>
<gene>
    <name evidence="8" type="ORF">FHR79_000754</name>
</gene>
<feature type="domain" description="Spore protein YkvP/CgeB glycosyl transferase-like" evidence="6">
    <location>
        <begin position="813"/>
        <end position="926"/>
    </location>
</feature>
<keyword evidence="3" id="KW-0808">Transferase</keyword>
<dbReference type="EMBL" id="JACJIO010000003">
    <property type="protein sequence ID" value="MBA9080666.1"/>
    <property type="molecule type" value="Genomic_DNA"/>
</dbReference>
<dbReference type="Pfam" id="PF00534">
    <property type="entry name" value="Glycos_transf_1"/>
    <property type="match status" value="1"/>
</dbReference>
<evidence type="ECO:0000256" key="3">
    <source>
        <dbReference type="ARBA" id="ARBA00022679"/>
    </source>
</evidence>
<dbReference type="Proteomes" id="UP000582085">
    <property type="component" value="Unassembled WGS sequence"/>
</dbReference>
<evidence type="ECO:0000256" key="2">
    <source>
        <dbReference type="ARBA" id="ARBA00022676"/>
    </source>
</evidence>
<evidence type="ECO:0000259" key="7">
    <source>
        <dbReference type="Pfam" id="PF13579"/>
    </source>
</evidence>
<comment type="caution">
    <text evidence="8">The sequence shown here is derived from an EMBL/GenBank/DDBJ whole genome shotgun (WGS) entry which is preliminary data.</text>
</comment>
<dbReference type="CDD" id="cd03801">
    <property type="entry name" value="GT4_PimA-like"/>
    <property type="match status" value="1"/>
</dbReference>
<dbReference type="InterPro" id="IPR001296">
    <property type="entry name" value="Glyco_trans_1"/>
</dbReference>
<name>A0ABR6DWH6_9MICC</name>